<evidence type="ECO:0000313" key="3">
    <source>
        <dbReference type="Proteomes" id="UP000621516"/>
    </source>
</evidence>
<dbReference type="AlphaFoldDB" id="A0A8J6PYL7"/>
<dbReference type="InterPro" id="IPR007421">
    <property type="entry name" value="Schlafen_AlbA_2_dom"/>
</dbReference>
<dbReference type="PANTHER" id="PTHR30595:SF6">
    <property type="entry name" value="SCHLAFEN ALBA-2 DOMAIN-CONTAINING PROTEIN"/>
    <property type="match status" value="1"/>
</dbReference>
<evidence type="ECO:0000259" key="1">
    <source>
        <dbReference type="Pfam" id="PF04326"/>
    </source>
</evidence>
<name>A0A8J6PYL7_9FLAO</name>
<dbReference type="GO" id="GO:0005524">
    <property type="term" value="F:ATP binding"/>
    <property type="evidence" value="ECO:0007669"/>
    <property type="project" value="UniProtKB-KW"/>
</dbReference>
<dbReference type="PANTHER" id="PTHR30595">
    <property type="entry name" value="GLPR-RELATED TRANSCRIPTIONAL REPRESSOR"/>
    <property type="match status" value="1"/>
</dbReference>
<dbReference type="EMBL" id="JACVXD010000001">
    <property type="protein sequence ID" value="MBD0822647.1"/>
    <property type="molecule type" value="Genomic_DNA"/>
</dbReference>
<keyword evidence="2" id="KW-0067">ATP-binding</keyword>
<sequence length="302" mass="35102">MIDFLDKDNLTIDDINSLIENGIEESVHLDFKASGSLSKNDKKKLEIAKDVSAFANSDGGYIIYGIEEENHKASKISPIDGNEFTKEWLEQIIQTRIQRKIESVKIIPIRINGNIKESIYVIRIPVSILCPHMTSDKRFYKRYNFESVQMEEYEIRDLYNRTSNTKLEFDNIITKLGFQIEDEEDVFKEMTFQVKNIGNAIETNYKLIIYLNFRDYIFHIDPLSKQKNFNHSIVDTETSSVSFHSLTPIFPGEVLTIGTFKIGVSKHKLQDILSYAKLKIQLLYSNGEDIHEFDLKNLFYNN</sequence>
<proteinExistence type="predicted"/>
<dbReference type="Pfam" id="PF04326">
    <property type="entry name" value="SLFN_AlbA_2"/>
    <property type="match status" value="1"/>
</dbReference>
<gene>
    <name evidence="2" type="ORF">ICJ85_01320</name>
</gene>
<feature type="domain" description="Schlafen AlbA-2" evidence="1">
    <location>
        <begin position="25"/>
        <end position="150"/>
    </location>
</feature>
<comment type="caution">
    <text evidence="2">The sequence shown here is derived from an EMBL/GenBank/DDBJ whole genome shotgun (WGS) entry which is preliminary data.</text>
</comment>
<dbReference type="RefSeq" id="WP_188221963.1">
    <property type="nucleotide sequence ID" value="NZ_JACVXD010000001.1"/>
</dbReference>
<keyword evidence="2" id="KW-0547">Nucleotide-binding</keyword>
<organism evidence="2 3">
    <name type="scientific">Aestuariibaculum marinum</name>
    <dbReference type="NCBI Taxonomy" id="2683592"/>
    <lineage>
        <taxon>Bacteria</taxon>
        <taxon>Pseudomonadati</taxon>
        <taxon>Bacteroidota</taxon>
        <taxon>Flavobacteriia</taxon>
        <taxon>Flavobacteriales</taxon>
        <taxon>Flavobacteriaceae</taxon>
    </lineage>
</organism>
<dbReference type="InterPro" id="IPR038461">
    <property type="entry name" value="Schlafen_AlbA_2_dom_sf"/>
</dbReference>
<accession>A0A8J6PYL7</accession>
<dbReference type="Proteomes" id="UP000621516">
    <property type="component" value="Unassembled WGS sequence"/>
</dbReference>
<evidence type="ECO:0000313" key="2">
    <source>
        <dbReference type="EMBL" id="MBD0822647.1"/>
    </source>
</evidence>
<reference evidence="2 3" key="1">
    <citation type="journal article" date="2018" name="J. Microbiol.">
        <title>Aestuariibaculum marinum sp. nov., a marine bacterium isolated from seawater in South Korea.</title>
        <authorList>
            <person name="Choi J."/>
            <person name="Lee D."/>
            <person name="Jang J.H."/>
            <person name="Cha S."/>
            <person name="Seo T."/>
        </authorList>
    </citation>
    <scope>NUCLEOTIDE SEQUENCE [LARGE SCALE GENOMIC DNA]</scope>
    <source>
        <strain evidence="2 3">IP7</strain>
    </source>
</reference>
<dbReference type="Gene3D" id="3.30.950.30">
    <property type="entry name" value="Schlafen, AAA domain"/>
    <property type="match status" value="1"/>
</dbReference>
<protein>
    <submittedName>
        <fullName evidence="2">ATP-binding protein</fullName>
    </submittedName>
</protein>
<keyword evidence="3" id="KW-1185">Reference proteome</keyword>